<comment type="caution">
    <text evidence="2">The sequence shown here is derived from an EMBL/GenBank/DDBJ whole genome shotgun (WGS) entry which is preliminary data.</text>
</comment>
<reference evidence="2 3" key="1">
    <citation type="submission" date="2018-11" db="EMBL/GenBank/DDBJ databases">
        <title>Genomes From Bacteria Associated with the Canine Oral Cavity: a Test Case for Automated Genome-Based Taxonomic Assignment.</title>
        <authorList>
            <person name="Coil D.A."/>
            <person name="Jospin G."/>
            <person name="Darling A.E."/>
            <person name="Wallis C."/>
            <person name="Davis I.J."/>
            <person name="Harris S."/>
            <person name="Eisen J.A."/>
            <person name="Holcombe L.J."/>
            <person name="O'Flynn C."/>
        </authorList>
    </citation>
    <scope>NUCLEOTIDE SEQUENCE [LARGE SCALE GENOMIC DNA]</scope>
    <source>
        <strain evidence="2 3">COT-280</strain>
    </source>
</reference>
<organism evidence="2 3">
    <name type="scientific">Conchiformibius steedae</name>
    <dbReference type="NCBI Taxonomy" id="153493"/>
    <lineage>
        <taxon>Bacteria</taxon>
        <taxon>Pseudomonadati</taxon>
        <taxon>Pseudomonadota</taxon>
        <taxon>Betaproteobacteria</taxon>
        <taxon>Neisseriales</taxon>
        <taxon>Neisseriaceae</taxon>
        <taxon>Conchiformibius</taxon>
    </lineage>
</organism>
<feature type="chain" id="PRO_5018280060" evidence="1">
    <location>
        <begin position="22"/>
        <end position="110"/>
    </location>
</feature>
<proteinExistence type="predicted"/>
<sequence length="110" mass="11628">MKTLALLITATALVLSAPAQAAVKIQFAKGSYCGSYSGSSYGNKTFTLHLKAGQTLEVNNIAARYISTNPSRLQSLGCGGGSCRYIARKSGNHSVALRGSDWESVEFCAY</sequence>
<keyword evidence="1" id="KW-0732">Signal</keyword>
<dbReference type="RefSeq" id="WP_124793865.1">
    <property type="nucleotide sequence ID" value="NZ_RQYC01000001.1"/>
</dbReference>
<evidence type="ECO:0000313" key="3">
    <source>
        <dbReference type="Proteomes" id="UP000269923"/>
    </source>
</evidence>
<protein>
    <submittedName>
        <fullName evidence="2">Uncharacterized protein</fullName>
    </submittedName>
</protein>
<dbReference type="Proteomes" id="UP000269923">
    <property type="component" value="Unassembled WGS sequence"/>
</dbReference>
<gene>
    <name evidence="2" type="ORF">EII21_01300</name>
</gene>
<dbReference type="AlphaFoldDB" id="A0A3P2A8D5"/>
<dbReference type="OrthoDB" id="6658816at2"/>
<name>A0A3P2A8D5_9NEIS</name>
<feature type="signal peptide" evidence="1">
    <location>
        <begin position="1"/>
        <end position="21"/>
    </location>
</feature>
<keyword evidence="3" id="KW-1185">Reference proteome</keyword>
<evidence type="ECO:0000256" key="1">
    <source>
        <dbReference type="SAM" id="SignalP"/>
    </source>
</evidence>
<accession>A0A3P2A8D5</accession>
<evidence type="ECO:0000313" key="2">
    <source>
        <dbReference type="EMBL" id="RRD91687.1"/>
    </source>
</evidence>
<dbReference type="EMBL" id="RQYC01000001">
    <property type="protein sequence ID" value="RRD91687.1"/>
    <property type="molecule type" value="Genomic_DNA"/>
</dbReference>